<evidence type="ECO:0000259" key="6">
    <source>
        <dbReference type="Pfam" id="PF04357"/>
    </source>
</evidence>
<dbReference type="PANTHER" id="PTHR34457">
    <property type="entry name" value="EMBRYO DEFECTIVE 2410"/>
    <property type="match status" value="1"/>
</dbReference>
<comment type="subcellular location">
    <subcellularLocation>
        <location evidence="1">Membrane</location>
        <topology evidence="1">Single-pass membrane protein</topology>
    </subcellularLocation>
</comment>
<evidence type="ECO:0000256" key="1">
    <source>
        <dbReference type="ARBA" id="ARBA00004167"/>
    </source>
</evidence>
<keyword evidence="2 5" id="KW-0812">Transmembrane</keyword>
<proteinExistence type="predicted"/>
<keyword evidence="4 5" id="KW-0472">Membrane</keyword>
<feature type="domain" description="Translocation and assembly module TamB C-terminal" evidence="6">
    <location>
        <begin position="1502"/>
        <end position="1907"/>
    </location>
</feature>
<dbReference type="GO" id="GO:0009306">
    <property type="term" value="P:protein secretion"/>
    <property type="evidence" value="ECO:0007669"/>
    <property type="project" value="InterPro"/>
</dbReference>
<dbReference type="GO" id="GO:0005886">
    <property type="term" value="C:plasma membrane"/>
    <property type="evidence" value="ECO:0007669"/>
    <property type="project" value="InterPro"/>
</dbReference>
<name>A0A1U7HB41_9CYAN</name>
<evidence type="ECO:0000256" key="3">
    <source>
        <dbReference type="ARBA" id="ARBA00022989"/>
    </source>
</evidence>
<dbReference type="OrthoDB" id="536281at2"/>
<gene>
    <name evidence="7" type="ORF">NIES593_17470</name>
</gene>
<evidence type="ECO:0000313" key="7">
    <source>
        <dbReference type="EMBL" id="OKH20800.1"/>
    </source>
</evidence>
<evidence type="ECO:0000256" key="4">
    <source>
        <dbReference type="ARBA" id="ARBA00023136"/>
    </source>
</evidence>
<keyword evidence="3 5" id="KW-1133">Transmembrane helix</keyword>
<dbReference type="InterPro" id="IPR053022">
    <property type="entry name" value="Chloroplast_translocon_comp"/>
</dbReference>
<organism evidence="7 8">
    <name type="scientific">Hydrococcus rivularis NIES-593</name>
    <dbReference type="NCBI Taxonomy" id="1921803"/>
    <lineage>
        <taxon>Bacteria</taxon>
        <taxon>Bacillati</taxon>
        <taxon>Cyanobacteriota</taxon>
        <taxon>Cyanophyceae</taxon>
        <taxon>Pleurocapsales</taxon>
        <taxon>Hydrococcaceae</taxon>
        <taxon>Hydrococcus</taxon>
    </lineage>
</organism>
<dbReference type="RefSeq" id="WP_073600803.1">
    <property type="nucleotide sequence ID" value="NZ_MRCB01000026.1"/>
</dbReference>
<keyword evidence="8" id="KW-1185">Reference proteome</keyword>
<evidence type="ECO:0000256" key="2">
    <source>
        <dbReference type="ARBA" id="ARBA00022692"/>
    </source>
</evidence>
<dbReference type="EMBL" id="MRCB01000026">
    <property type="protein sequence ID" value="OKH20800.1"/>
    <property type="molecule type" value="Genomic_DNA"/>
</dbReference>
<feature type="transmembrane region" description="Helical" evidence="5">
    <location>
        <begin position="32"/>
        <end position="53"/>
    </location>
</feature>
<accession>A0A1U7HB41</accession>
<reference evidence="7 8" key="1">
    <citation type="submission" date="2016-11" db="EMBL/GenBank/DDBJ databases">
        <title>Draft Genome Sequences of Nine Cyanobacterial Strains from Diverse Habitats.</title>
        <authorList>
            <person name="Zhu T."/>
            <person name="Hou S."/>
            <person name="Lu X."/>
            <person name="Hess W.R."/>
        </authorList>
    </citation>
    <scope>NUCLEOTIDE SEQUENCE [LARGE SCALE GENOMIC DNA]</scope>
    <source>
        <strain evidence="7 8">NIES-593</strain>
    </source>
</reference>
<dbReference type="Proteomes" id="UP000186868">
    <property type="component" value="Unassembled WGS sequence"/>
</dbReference>
<dbReference type="STRING" id="1921803.NIES593_17470"/>
<dbReference type="PANTHER" id="PTHR34457:SF3">
    <property type="entry name" value="PROTEIN TIC236, CHLOROPLASTIC"/>
    <property type="match status" value="1"/>
</dbReference>
<comment type="caution">
    <text evidence="7">The sequence shown here is derived from an EMBL/GenBank/DDBJ whole genome shotgun (WGS) entry which is preliminary data.</text>
</comment>
<protein>
    <recommendedName>
        <fullName evidence="6">Translocation and assembly module TamB C-terminal domain-containing protein</fullName>
    </recommendedName>
</protein>
<evidence type="ECO:0000313" key="8">
    <source>
        <dbReference type="Proteomes" id="UP000186868"/>
    </source>
</evidence>
<dbReference type="InterPro" id="IPR007452">
    <property type="entry name" value="TamB_C"/>
</dbReference>
<evidence type="ECO:0000256" key="5">
    <source>
        <dbReference type="SAM" id="Phobius"/>
    </source>
</evidence>
<sequence>MTNSSQNPPPEPNQRRNLWASMLRLTRHPATLVIGVSAIAIAAIGYAAARYFIDRQLSPFLEAELSKLLKRPVDVGEVESLAWTLNRVRIGASSLPATASDRDRLSLQSIEVGFNPFPLLLRQPLPIEIEIDDPNIYLDQDKTGRWIDLELEQREAQELPIDLDINVRIRDGDIALRPYGTTRPVPIQLNGGGRYIDGEKREISYDVDATVLNSQVNAKGKTVIETGKTQVELAVEKLALAELVSLIPNSPVKLNRGNFDTNLNVSLPSFDRVEKTRGQGNLNLQQIEAKIESFEAPVRANLALSLQGQKVFIEQASARIGQVVDTRIDGEVDWEKGLNLNVRVNPFDLSNLLRTISVTSPVRVDGELQADLQLRGAVENPLVTGTISNTKSLRIDKTRIRQIDTNFQADLDKIVLQSLQIRPSAGGQISANGTIETSIRKALEDNQPIDIAKMPLSLNLRAQLPTQEVLAPYYRLPKNTTIGRLTAQAQVRGTYDKPTAFLKWQVPRATTPNVDVAGRGEVLLVGKNILVRNTVLQTDEGQAVVRGRGNLDSKKWQAVARANAISLAPFLSPICAENPSAYCSYAVSTNPNLETANVLLSGRLDSFDPATLEGVAALTVRAEKGLVALRSELSKGAIAASVVASQISLNPFLPNLAAPVNIRQTRVNLSGSLKDLLQGSTVAARNFQADLDALLDVADGEVVASGKLENGLLEAVATMGQVSLTKLLPNLGFPTQVRRGQINLTGNLAALVASLDSTPDVSSFKATADARLAVANGSVTAAAQLNNNLWQTDILANNLNTSQLLDRIQPNLKQQKLANLDGLVSLFGSIAPLFQDRASLPVKAETIALRLRDRTLNLNADGTILVSNPFFAPDIASNLNVKANSDFDRLPLTELIALVPVRRSLLPQRLDVTGDGQFQGRLVGKNLLSAPTAPGNFLLAGNLRLEDFTLNDRPFDPVLSGPVTVAPGREIALNLRGEDDIIAANLDPCTRRNCPAPYLVSFWEVRQTTEGLPEIIAQGRRVGDRLVAQVENFPLELLNIAPVEEYGILGTLEGQLSANLDINLLTLTGRGDIAIDRPRIGNRKGRAFNASFIYENNIAQLNSAVLQLDKSRYEGQGAINLASGAIRGRLEAEEGYMEDVLGALQIYDVPTLVSFLQFQKPYYAAAEQVQPESRGNANASIAEQVNRLWAIDKKIRELVAQREAGGVPTELDIRGAFDTTITVAGTLQNPQVNFQFQGNNWEWHPQPTFATIVEPLGLVTADTQIIPIDNIVLQGSLQNGVVRVEPARVKIRDSIASFAGGFIPATQSLQPSELVVENLSVDTVNSFIQLPVDIAGNLKARAALSGNLLAPKIQGEYRFTDASFGGRLIDRTLAGNFNYVNSRLEFRTTDDSAIQLYASVPYPTAPETDDRVAIDLKLGTAALSLIEVFTQGQVSWLGGEGEVALQASGRLDLSEGFRMYDLTANGRALLQDATLRSAALPEPLNVNAQIALDNQLLRVEQLEGTFAQSRLTAAGVLPLFTPLSRQDPNAVNPLTIAIEQGQIDLDNLYRGGIDGKVTVTGAAIVPAISGQVRLSDGQVFVPQQQAANNAPAIPIVRQPASPPRRNDVALFVPRLDNLQVALERLSVDAPLYRFDFGGALALSGPVNDLNNLQPQGTITLNRGRVSFLETRFLLDRRYRNVIVFNRRQGLLDPDLDLRMRTIVSDFPNARQQRTDFSNEIPDDNLSRVRRIDITLSVEGQLSQLVPGLGRNIAEVCQIQPASLPSIPGQRTLSQQELQRLQTCLQAIAARGQSNAQLLSNPAVDLSSNPSRTDGEIVRLLGEQFFSVAEVLQNLNTDQLLEYGLIQLALPMALQGVVYDVENTVGNLVGSSDLRLFPLIQTSYRVGEDSFVGVSYDYTFNEFKVEYQTRF</sequence>
<dbReference type="Pfam" id="PF04357">
    <property type="entry name" value="TamB"/>
    <property type="match status" value="1"/>
</dbReference>